<sequence length="171" mass="18820">MLELPAAGDPARCPVAVTRRWISVLVVAETAAGKPKLQHHLTHETLPEADLHPDHGHHPLLLPFDRHGYTPLALTRLSAESARALVLAHLTGRAPVHRPPRVRRAPLTPAAPAPVDHREIVLSDDYYDHGIAARARGQQLLDDIPDLLDDVMTRTDQILADLLDLFGPETH</sequence>
<evidence type="ECO:0000313" key="2">
    <source>
        <dbReference type="Proteomes" id="UP000702209"/>
    </source>
</evidence>
<comment type="caution">
    <text evidence="1">The sequence shown here is derived from an EMBL/GenBank/DDBJ whole genome shotgun (WGS) entry which is preliminary data.</text>
</comment>
<accession>A0ABS0CX36</accession>
<evidence type="ECO:0000313" key="1">
    <source>
        <dbReference type="EMBL" id="MBF6300438.1"/>
    </source>
</evidence>
<proteinExistence type="predicted"/>
<keyword evidence="2" id="KW-1185">Reference proteome</keyword>
<reference evidence="1 2" key="1">
    <citation type="submission" date="2020-10" db="EMBL/GenBank/DDBJ databases">
        <title>Identification of Nocardia species via Next-generation sequencing and recognition of intraspecies genetic diversity.</title>
        <authorList>
            <person name="Li P."/>
            <person name="Li P."/>
            <person name="Lu B."/>
        </authorList>
    </citation>
    <scope>NUCLEOTIDE SEQUENCE [LARGE SCALE GENOMIC DNA]</scope>
    <source>
        <strain evidence="1 2">BJ06-0157</strain>
    </source>
</reference>
<protein>
    <submittedName>
        <fullName evidence="1">Uncharacterized protein</fullName>
    </submittedName>
</protein>
<dbReference type="EMBL" id="JADLQX010000018">
    <property type="protein sequence ID" value="MBF6300438.1"/>
    <property type="molecule type" value="Genomic_DNA"/>
</dbReference>
<gene>
    <name evidence="1" type="ORF">IU459_23245</name>
</gene>
<organism evidence="1 2">
    <name type="scientific">Nocardia amamiensis</name>
    <dbReference type="NCBI Taxonomy" id="404578"/>
    <lineage>
        <taxon>Bacteria</taxon>
        <taxon>Bacillati</taxon>
        <taxon>Actinomycetota</taxon>
        <taxon>Actinomycetes</taxon>
        <taxon>Mycobacteriales</taxon>
        <taxon>Nocardiaceae</taxon>
        <taxon>Nocardia</taxon>
    </lineage>
</organism>
<dbReference type="Proteomes" id="UP000702209">
    <property type="component" value="Unassembled WGS sequence"/>
</dbReference>
<dbReference type="RefSeq" id="WP_195131683.1">
    <property type="nucleotide sequence ID" value="NZ_JADLQX010000018.1"/>
</dbReference>
<name>A0ABS0CX36_9NOCA</name>